<feature type="transmembrane region" description="Helical" evidence="1">
    <location>
        <begin position="528"/>
        <end position="553"/>
    </location>
</feature>
<keyword evidence="1" id="KW-0472">Membrane</keyword>
<dbReference type="RefSeq" id="WP_353294715.1">
    <property type="nucleotide sequence ID" value="NZ_BAABWH010000004.1"/>
</dbReference>
<dbReference type="EMBL" id="BAABWH010000004">
    <property type="protein sequence ID" value="GAA6145671.1"/>
    <property type="molecule type" value="Genomic_DNA"/>
</dbReference>
<reference evidence="2 3" key="1">
    <citation type="submission" date="2024-04" db="EMBL/GenBank/DDBJ databases">
        <title>Draft genome sequence of Thalassolituus maritimus NBRC 116585.</title>
        <authorList>
            <person name="Miyakawa T."/>
            <person name="Kusuya Y."/>
            <person name="Miura T."/>
        </authorList>
    </citation>
    <scope>NUCLEOTIDE SEQUENCE [LARGE SCALE GENOMIC DNA]</scope>
    <source>
        <strain evidence="2 3">5NW40-0001</strain>
    </source>
</reference>
<keyword evidence="3" id="KW-1185">Reference proteome</keyword>
<accession>A0ABP9ZZT8</accession>
<name>A0ABP9ZZT8_9GAMM</name>
<proteinExistence type="predicted"/>
<evidence type="ECO:0000256" key="1">
    <source>
        <dbReference type="SAM" id="Phobius"/>
    </source>
</evidence>
<gene>
    <name evidence="2" type="ORF">NBRC116585_17890</name>
</gene>
<keyword evidence="1" id="KW-0812">Transmembrane</keyword>
<evidence type="ECO:0000313" key="3">
    <source>
        <dbReference type="Proteomes" id="UP001481413"/>
    </source>
</evidence>
<dbReference type="Proteomes" id="UP001481413">
    <property type="component" value="Unassembled WGS sequence"/>
</dbReference>
<organism evidence="2 3">
    <name type="scientific">Thalassolituus maritimus</name>
    <dbReference type="NCBI Taxonomy" id="484498"/>
    <lineage>
        <taxon>Bacteria</taxon>
        <taxon>Pseudomonadati</taxon>
        <taxon>Pseudomonadota</taxon>
        <taxon>Gammaproteobacteria</taxon>
        <taxon>Oceanospirillales</taxon>
        <taxon>Oceanospirillaceae</taxon>
        <taxon>Thalassolituus</taxon>
    </lineage>
</organism>
<keyword evidence="1" id="KW-1133">Transmembrane helix</keyword>
<comment type="caution">
    <text evidence="2">The sequence shown here is derived from an EMBL/GenBank/DDBJ whole genome shotgun (WGS) entry which is preliminary data.</text>
</comment>
<protein>
    <submittedName>
        <fullName evidence="2">Uncharacterized protein</fullName>
    </submittedName>
</protein>
<sequence length="569" mass="64900">MMNKQHTLHDIKLQPTFFENGQHATLLRYLDPDFINRFQQDIQQQRFNAIQFGRWLEEERHSQHDQHPVLRLPTHRAFHLICCEVICHRPGFPALDPQKIRSAGFVIRKEKPQGQQAWIIEEGEAVGWQSRQKPTADPDINRRLCPNGLLQKRSLSPVFSGEEVHPLHPIAVKDSKGKCRTLLFGYVPLGGFYYERSVQFDNSDVEDINQLAIANLPWPFGYADGTNKTWDSERDRIQINRGRPTPALAELLMQLVHRYHLGEHDRPDNQALETLCDQIYFYDPDAWMRYPMYLPKMQKMRTGMHNPFDFSRAELIPYYRTTSLIDYLRDCFADKEDNPLVRWAAQVGDMADAVGGLDRLGSIPALPAHNGQGSLSDSLAFTESQAESIRSTLGQRLRNLTLATSQEIPLPKFAQGPDDLFRIIPFVRSENDDRHEQITWADKNCQSTLFRVAATFDPEASRPSLIPMPSLRDLKRGLAKGASILTPGDTFSLVNSLKFKKGISEDTVSGNFDLGAGIQWICSFSLPVITIVAMILLMIMVSLLNIIFFWMPWVKVCLPFPKMPKGSDG</sequence>
<evidence type="ECO:0000313" key="2">
    <source>
        <dbReference type="EMBL" id="GAA6145671.1"/>
    </source>
</evidence>